<evidence type="ECO:0000313" key="3">
    <source>
        <dbReference type="Proteomes" id="UP001175000"/>
    </source>
</evidence>
<keyword evidence="3" id="KW-1185">Reference proteome</keyword>
<dbReference type="PANTHER" id="PTHR38166">
    <property type="entry name" value="C2H2-TYPE DOMAIN-CONTAINING PROTEIN-RELATED"/>
    <property type="match status" value="1"/>
</dbReference>
<gene>
    <name evidence="2" type="ORF">B0T14DRAFT_531108</name>
</gene>
<accession>A0AA39W4K0</accession>
<dbReference type="PANTHER" id="PTHR38166:SF1">
    <property type="entry name" value="C2H2-TYPE DOMAIN-CONTAINING PROTEIN"/>
    <property type="match status" value="1"/>
</dbReference>
<feature type="compositionally biased region" description="Low complexity" evidence="1">
    <location>
        <begin position="199"/>
        <end position="226"/>
    </location>
</feature>
<evidence type="ECO:0000313" key="2">
    <source>
        <dbReference type="EMBL" id="KAK0611829.1"/>
    </source>
</evidence>
<sequence length="324" mass="34383">MALVCPVYRRAPLQHAACAHLQLKRPKDVKEHLTIRHVRQLYCPTCGRRGFEDEAARDAHRDARQCSAPDGGVVLIEGLNEGQLSRLKKRAKRGDSVEDQWAAIDTICHPGADRLPAAAAFQGDDFEEAIHTMVGQFNGSDAFEQAVYEGVSANDPQQRQMVRAAVEGFLNAFLRHKATVIGDTAPPLVRLSSPNQNSPAVAAAPAAGHRAGAGAGAPAAPIAGNPTPHNPQPETAAGANAHPARGYGGLRFPANDFPVDPALWGLGAMMQAPNAINTNAGGHDDFFGPASRTVNPNDIFDAEIEARLMAYNGRHVSPNGGDQN</sequence>
<feature type="region of interest" description="Disordered" evidence="1">
    <location>
        <begin position="196"/>
        <end position="242"/>
    </location>
</feature>
<proteinExistence type="predicted"/>
<protein>
    <submittedName>
        <fullName evidence="2">Uncharacterized protein</fullName>
    </submittedName>
</protein>
<dbReference type="Proteomes" id="UP001175000">
    <property type="component" value="Unassembled WGS sequence"/>
</dbReference>
<organism evidence="2 3">
    <name type="scientific">Immersiella caudata</name>
    <dbReference type="NCBI Taxonomy" id="314043"/>
    <lineage>
        <taxon>Eukaryota</taxon>
        <taxon>Fungi</taxon>
        <taxon>Dikarya</taxon>
        <taxon>Ascomycota</taxon>
        <taxon>Pezizomycotina</taxon>
        <taxon>Sordariomycetes</taxon>
        <taxon>Sordariomycetidae</taxon>
        <taxon>Sordariales</taxon>
        <taxon>Lasiosphaeriaceae</taxon>
        <taxon>Immersiella</taxon>
    </lineage>
</organism>
<reference evidence="2" key="1">
    <citation type="submission" date="2023-06" db="EMBL/GenBank/DDBJ databases">
        <title>Genome-scale phylogeny and comparative genomics of the fungal order Sordariales.</title>
        <authorList>
            <consortium name="Lawrence Berkeley National Laboratory"/>
            <person name="Hensen N."/>
            <person name="Bonometti L."/>
            <person name="Westerberg I."/>
            <person name="Brannstrom I.O."/>
            <person name="Guillou S."/>
            <person name="Cros-Aarteil S."/>
            <person name="Calhoun S."/>
            <person name="Haridas S."/>
            <person name="Kuo A."/>
            <person name="Mondo S."/>
            <person name="Pangilinan J."/>
            <person name="Riley R."/>
            <person name="Labutti K."/>
            <person name="Andreopoulos B."/>
            <person name="Lipzen A."/>
            <person name="Chen C."/>
            <person name="Yanf M."/>
            <person name="Daum C."/>
            <person name="Ng V."/>
            <person name="Clum A."/>
            <person name="Steindorff A."/>
            <person name="Ohm R."/>
            <person name="Martin F."/>
            <person name="Silar P."/>
            <person name="Natvig D."/>
            <person name="Lalanne C."/>
            <person name="Gautier V."/>
            <person name="Ament-Velasquez S.L."/>
            <person name="Kruys A."/>
            <person name="Hutchinson M.I."/>
            <person name="Powell A.J."/>
            <person name="Barry K."/>
            <person name="Miller A.N."/>
            <person name="Grigoriev I.V."/>
            <person name="Debuchy R."/>
            <person name="Gladieux P."/>
            <person name="Thoren M.H."/>
            <person name="Johannesson H."/>
        </authorList>
    </citation>
    <scope>NUCLEOTIDE SEQUENCE</scope>
    <source>
        <strain evidence="2">CBS 606.72</strain>
    </source>
</reference>
<name>A0AA39W4K0_9PEZI</name>
<comment type="caution">
    <text evidence="2">The sequence shown here is derived from an EMBL/GenBank/DDBJ whole genome shotgun (WGS) entry which is preliminary data.</text>
</comment>
<dbReference type="EMBL" id="JAULSU010000007">
    <property type="protein sequence ID" value="KAK0611829.1"/>
    <property type="molecule type" value="Genomic_DNA"/>
</dbReference>
<evidence type="ECO:0000256" key="1">
    <source>
        <dbReference type="SAM" id="MobiDB-lite"/>
    </source>
</evidence>
<dbReference type="AlphaFoldDB" id="A0AA39W4K0"/>